<protein>
    <submittedName>
        <fullName evidence="8">RNA polymerase sigma-70 factor (ECF subfamily)</fullName>
    </submittedName>
</protein>
<dbReference type="NCBIfam" id="TIGR02937">
    <property type="entry name" value="sigma70-ECF"/>
    <property type="match status" value="1"/>
</dbReference>
<dbReference type="InterPro" id="IPR007627">
    <property type="entry name" value="RNA_pol_sigma70_r2"/>
</dbReference>
<keyword evidence="3" id="KW-0805">Transcription regulation</keyword>
<evidence type="ECO:0000259" key="7">
    <source>
        <dbReference type="Pfam" id="PF08281"/>
    </source>
</evidence>
<organism evidence="8 9">
    <name type="scientific">Saccharothrix violaceirubra</name>
    <dbReference type="NCBI Taxonomy" id="413306"/>
    <lineage>
        <taxon>Bacteria</taxon>
        <taxon>Bacillati</taxon>
        <taxon>Actinomycetota</taxon>
        <taxon>Actinomycetes</taxon>
        <taxon>Pseudonocardiales</taxon>
        <taxon>Pseudonocardiaceae</taxon>
        <taxon>Saccharothrix</taxon>
    </lineage>
</organism>
<dbReference type="InterPro" id="IPR036388">
    <property type="entry name" value="WH-like_DNA-bd_sf"/>
</dbReference>
<dbReference type="GO" id="GO:0016987">
    <property type="term" value="F:sigma factor activity"/>
    <property type="evidence" value="ECO:0007669"/>
    <property type="project" value="UniProtKB-KW"/>
</dbReference>
<evidence type="ECO:0000256" key="4">
    <source>
        <dbReference type="ARBA" id="ARBA00023082"/>
    </source>
</evidence>
<keyword evidence="4" id="KW-0731">Sigma factor</keyword>
<dbReference type="GO" id="GO:0003677">
    <property type="term" value="F:DNA binding"/>
    <property type="evidence" value="ECO:0007669"/>
    <property type="project" value="InterPro"/>
</dbReference>
<evidence type="ECO:0000259" key="6">
    <source>
        <dbReference type="Pfam" id="PF04542"/>
    </source>
</evidence>
<dbReference type="PANTHER" id="PTHR30173:SF43">
    <property type="entry name" value="ECF RNA POLYMERASE SIGMA FACTOR SIGI-RELATED"/>
    <property type="match status" value="1"/>
</dbReference>
<reference evidence="8 9" key="1">
    <citation type="submission" date="2020-08" db="EMBL/GenBank/DDBJ databases">
        <title>Sequencing the genomes of 1000 actinobacteria strains.</title>
        <authorList>
            <person name="Klenk H.-P."/>
        </authorList>
    </citation>
    <scope>NUCLEOTIDE SEQUENCE [LARGE SCALE GENOMIC DNA]</scope>
    <source>
        <strain evidence="8 9">DSM 45084</strain>
    </source>
</reference>
<evidence type="ECO:0000256" key="5">
    <source>
        <dbReference type="ARBA" id="ARBA00023163"/>
    </source>
</evidence>
<dbReference type="SUPFAM" id="SSF88946">
    <property type="entry name" value="Sigma2 domain of RNA polymerase sigma factors"/>
    <property type="match status" value="1"/>
</dbReference>
<dbReference type="NCBIfam" id="NF007214">
    <property type="entry name" value="PRK09636.1"/>
    <property type="match status" value="1"/>
</dbReference>
<evidence type="ECO:0000256" key="1">
    <source>
        <dbReference type="ARBA" id="ARBA00010641"/>
    </source>
</evidence>
<dbReference type="Gene3D" id="1.10.10.10">
    <property type="entry name" value="Winged helix-like DNA-binding domain superfamily/Winged helix DNA-binding domain"/>
    <property type="match status" value="1"/>
</dbReference>
<feature type="domain" description="RNA polymerase sigma factor 70 region 4 type 2" evidence="7">
    <location>
        <begin position="109"/>
        <end position="159"/>
    </location>
</feature>
<accession>A0A7W7SYS8</accession>
<evidence type="ECO:0000313" key="8">
    <source>
        <dbReference type="EMBL" id="MBB4963444.1"/>
    </source>
</evidence>
<evidence type="ECO:0000313" key="9">
    <source>
        <dbReference type="Proteomes" id="UP000542674"/>
    </source>
</evidence>
<sequence length="294" mass="31718">MTDCLARRFEEHRTHLKAVAYRMLGSLTDADDAVQEAWLRLDRTGTAEIDNLGGWLTTVVGRVCLDMLRARRLRREDPLDARLPDPVVDDDDGADPEHRALVADAVGLALLVVLESLNPAERLAFVLHDLFGLPFEQIAPIMDRTPVATRKLASRARRRVRGATPVPDPDPAARRRVVDAFLAAARGGDLTALMAVLDPDVTLRADGGKALPGGMMVLHGADAVAGRLATFHRMATSTTTRHALVNGTAGLVNTAAGELVSIMSFTIAEGRIVSIDILSDPHRLAELDLSDPGR</sequence>
<dbReference type="InterPro" id="IPR032710">
    <property type="entry name" value="NTF2-like_dom_sf"/>
</dbReference>
<dbReference type="Proteomes" id="UP000542674">
    <property type="component" value="Unassembled WGS sequence"/>
</dbReference>
<dbReference type="EMBL" id="JACHJS010000001">
    <property type="protein sequence ID" value="MBB4963444.1"/>
    <property type="molecule type" value="Genomic_DNA"/>
</dbReference>
<gene>
    <name evidence="8" type="ORF">F4559_000803</name>
</gene>
<proteinExistence type="inferred from homology"/>
<evidence type="ECO:0000256" key="3">
    <source>
        <dbReference type="ARBA" id="ARBA00023015"/>
    </source>
</evidence>
<dbReference type="PANTHER" id="PTHR30173">
    <property type="entry name" value="SIGMA 19 FACTOR"/>
    <property type="match status" value="1"/>
</dbReference>
<evidence type="ECO:0000256" key="2">
    <source>
        <dbReference type="ARBA" id="ARBA00011344"/>
    </source>
</evidence>
<dbReference type="RefSeq" id="WP_184666222.1">
    <property type="nucleotide sequence ID" value="NZ_BAABAI010000036.1"/>
</dbReference>
<dbReference type="SUPFAM" id="SSF88659">
    <property type="entry name" value="Sigma3 and sigma4 domains of RNA polymerase sigma factors"/>
    <property type="match status" value="1"/>
</dbReference>
<dbReference type="Gene3D" id="3.10.450.50">
    <property type="match status" value="1"/>
</dbReference>
<dbReference type="Pfam" id="PF04542">
    <property type="entry name" value="Sigma70_r2"/>
    <property type="match status" value="1"/>
</dbReference>
<comment type="similarity">
    <text evidence="1">Belongs to the sigma-70 factor family. ECF subfamily.</text>
</comment>
<dbReference type="SUPFAM" id="SSF54427">
    <property type="entry name" value="NTF2-like"/>
    <property type="match status" value="1"/>
</dbReference>
<dbReference type="GO" id="GO:0006352">
    <property type="term" value="P:DNA-templated transcription initiation"/>
    <property type="evidence" value="ECO:0007669"/>
    <property type="project" value="InterPro"/>
</dbReference>
<keyword evidence="5" id="KW-0804">Transcription</keyword>
<dbReference type="Pfam" id="PF08281">
    <property type="entry name" value="Sigma70_r4_2"/>
    <property type="match status" value="1"/>
</dbReference>
<comment type="caution">
    <text evidence="8">The sequence shown here is derived from an EMBL/GenBank/DDBJ whole genome shotgun (WGS) entry which is preliminary data.</text>
</comment>
<keyword evidence="9" id="KW-1185">Reference proteome</keyword>
<dbReference type="Gene3D" id="1.10.1740.10">
    <property type="match status" value="1"/>
</dbReference>
<feature type="domain" description="RNA polymerase sigma-70 region 2" evidence="6">
    <location>
        <begin position="9"/>
        <end position="72"/>
    </location>
</feature>
<dbReference type="InterPro" id="IPR052704">
    <property type="entry name" value="ECF_Sigma-70_Domain"/>
</dbReference>
<dbReference type="AlphaFoldDB" id="A0A7W7SYS8"/>
<name>A0A7W7SYS8_9PSEU</name>
<dbReference type="InterPro" id="IPR013249">
    <property type="entry name" value="RNA_pol_sigma70_r4_t2"/>
</dbReference>
<dbReference type="InterPro" id="IPR013325">
    <property type="entry name" value="RNA_pol_sigma_r2"/>
</dbReference>
<comment type="subunit">
    <text evidence="2">Interacts transiently with the RNA polymerase catalytic core formed by RpoA, RpoB, RpoC and RpoZ (2 alpha, 1 beta, 1 beta' and 1 omega subunit) to form the RNA polymerase holoenzyme that can initiate transcription.</text>
</comment>
<dbReference type="InterPro" id="IPR014284">
    <property type="entry name" value="RNA_pol_sigma-70_dom"/>
</dbReference>
<dbReference type="InterPro" id="IPR013324">
    <property type="entry name" value="RNA_pol_sigma_r3/r4-like"/>
</dbReference>